<proteinExistence type="predicted"/>
<evidence type="ECO:0000313" key="1">
    <source>
        <dbReference type="Proteomes" id="UP000694846"/>
    </source>
</evidence>
<organism evidence="1 2">
    <name type="scientific">Sipha flava</name>
    <name type="common">yellow sugarcane aphid</name>
    <dbReference type="NCBI Taxonomy" id="143950"/>
    <lineage>
        <taxon>Eukaryota</taxon>
        <taxon>Metazoa</taxon>
        <taxon>Ecdysozoa</taxon>
        <taxon>Arthropoda</taxon>
        <taxon>Hexapoda</taxon>
        <taxon>Insecta</taxon>
        <taxon>Pterygota</taxon>
        <taxon>Neoptera</taxon>
        <taxon>Paraneoptera</taxon>
        <taxon>Hemiptera</taxon>
        <taxon>Sternorrhyncha</taxon>
        <taxon>Aphidomorpha</taxon>
        <taxon>Aphidoidea</taxon>
        <taxon>Aphididae</taxon>
        <taxon>Sipha</taxon>
    </lineage>
</organism>
<protein>
    <submittedName>
        <fullName evidence="2">Uncharacterized protein LOC112680236</fullName>
    </submittedName>
</protein>
<keyword evidence="1" id="KW-1185">Reference proteome</keyword>
<name>A0A8B8F5H0_9HEMI</name>
<dbReference type="RefSeq" id="XP_025406059.1">
    <property type="nucleotide sequence ID" value="XM_025550274.1"/>
</dbReference>
<accession>A0A8B8F5H0</accession>
<gene>
    <name evidence="2" type="primary">LOC112680236</name>
</gene>
<dbReference type="OrthoDB" id="6603132at2759"/>
<dbReference type="AlphaFoldDB" id="A0A8B8F5H0"/>
<feature type="non-terminal residue" evidence="2">
    <location>
        <position position="363"/>
    </location>
</feature>
<dbReference type="GeneID" id="112680236"/>
<reference evidence="2" key="1">
    <citation type="submission" date="2025-08" db="UniProtKB">
        <authorList>
            <consortium name="RefSeq"/>
        </authorList>
    </citation>
    <scope>IDENTIFICATION</scope>
</reference>
<dbReference type="PANTHER" id="PTHR31511:SF12">
    <property type="entry name" value="RHO TERMINATION FACTOR N-TERMINAL DOMAIN-CONTAINING PROTEIN"/>
    <property type="match status" value="1"/>
</dbReference>
<sequence>MSVTTSPLFIQTKSVFNGLCKEYFKKNINKIKTCKEFLEISKPEMFQILSNAVNNSPLKYNIKLEATYIIPNTDIKENRAFKTHARCLYKADDINYSLELDFLKIFQEKEEMEHKGSGFSLDSIDGIIMNVSLYKPLGGSSYIPLPEFIENKKATINVRNNDDECFKYSVLAKHVNSAHPERLTHYIGIQNMYDFSNLNFPTTLNDIKKFEKKNEVSVNVYSIKQGEPTYKNNVKKKISKKNFAESKFNKYIIYPLKVCDDELNDHHDLLLFDDGNGRQHYCCITNLTKLVGAQISRHGHTTLLCKRCFKSYWGISRWGVTAEQRLKNHKMNCNKNKPTVPLLPNPNTFLKFENWGHSQKHPF</sequence>
<dbReference type="PANTHER" id="PTHR31511">
    <property type="entry name" value="PROTEIN CBG23764"/>
    <property type="match status" value="1"/>
</dbReference>
<evidence type="ECO:0000313" key="2">
    <source>
        <dbReference type="RefSeq" id="XP_025406059.1"/>
    </source>
</evidence>
<dbReference type="Proteomes" id="UP000694846">
    <property type="component" value="Unplaced"/>
</dbReference>